<sequence length="392" mass="44194">MTSTSILRKIVHFWEATQVELQGFYSVERVREFIQYSQQTSMFRALAVLAFMPWPCVVITILVDLIPLHPPTEGPNANYLFMVRTFLAFWISTIAISLQFRHSIPSVGLSNVRIMVNAVFTAVLSTSVLYALSLVIGFPLPFGILTVSPAWVTFMLVPLASFVRKARSDPAVWLQIINTLKTWVGQESLVLIYPTYFYIFTTLPANVKAPFAMLLPVIKIFMRNVMARTVLHLNDEIPEVVLMNVEVFNSLFMSYCMQNSPSIWTTLRLIAIDGAQMLVSMHDVSDVIQRLRVLKERVNTEHARLSIDNPTGIEAPGLRRKTILVYTEDILDRYQSTPTASTTTVPTMATEGSSQSSLPKAVHRDAKVKPKTARGCPSTSFIRLPVSFDRSW</sequence>
<proteinExistence type="predicted"/>
<keyword evidence="2" id="KW-0812">Transmembrane</keyword>
<feature type="transmembrane region" description="Helical" evidence="2">
    <location>
        <begin position="45"/>
        <end position="67"/>
    </location>
</feature>
<gene>
    <name evidence="3" type="ORF">PR002_g17519</name>
</gene>
<accession>A0A6A3K6P6</accession>
<name>A0A6A3K6P6_9STRA</name>
<dbReference type="AlphaFoldDB" id="A0A6A3K6P6"/>
<feature type="compositionally biased region" description="Low complexity" evidence="1">
    <location>
        <begin position="338"/>
        <end position="350"/>
    </location>
</feature>
<protein>
    <recommendedName>
        <fullName evidence="5">Transmembrane protein</fullName>
    </recommendedName>
</protein>
<keyword evidence="2" id="KW-1133">Transmembrane helix</keyword>
<evidence type="ECO:0000256" key="1">
    <source>
        <dbReference type="SAM" id="MobiDB-lite"/>
    </source>
</evidence>
<evidence type="ECO:0000313" key="3">
    <source>
        <dbReference type="EMBL" id="KAE9002839.1"/>
    </source>
</evidence>
<feature type="transmembrane region" description="Helical" evidence="2">
    <location>
        <begin position="79"/>
        <end position="100"/>
    </location>
</feature>
<evidence type="ECO:0000256" key="2">
    <source>
        <dbReference type="SAM" id="Phobius"/>
    </source>
</evidence>
<evidence type="ECO:0000313" key="4">
    <source>
        <dbReference type="Proteomes" id="UP000435112"/>
    </source>
</evidence>
<comment type="caution">
    <text evidence="3">The sequence shown here is derived from an EMBL/GenBank/DDBJ whole genome shotgun (WGS) entry which is preliminary data.</text>
</comment>
<dbReference type="OrthoDB" id="120202at2759"/>
<reference evidence="3 4" key="1">
    <citation type="submission" date="2018-09" db="EMBL/GenBank/DDBJ databases">
        <title>Genomic investigation of the strawberry pathogen Phytophthora fragariae indicates pathogenicity is determined by transcriptional variation in three key races.</title>
        <authorList>
            <person name="Adams T.M."/>
            <person name="Armitage A.D."/>
            <person name="Sobczyk M.K."/>
            <person name="Bates H.J."/>
            <person name="Dunwell J.M."/>
            <person name="Nellist C.F."/>
            <person name="Harrison R.J."/>
        </authorList>
    </citation>
    <scope>NUCLEOTIDE SEQUENCE [LARGE SCALE GENOMIC DNA]</scope>
    <source>
        <strain evidence="3 4">SCRP324</strain>
    </source>
</reference>
<feature type="region of interest" description="Disordered" evidence="1">
    <location>
        <begin position="338"/>
        <end position="374"/>
    </location>
</feature>
<feature type="transmembrane region" description="Helical" evidence="2">
    <location>
        <begin position="112"/>
        <end position="136"/>
    </location>
</feature>
<evidence type="ECO:0008006" key="5">
    <source>
        <dbReference type="Google" id="ProtNLM"/>
    </source>
</evidence>
<keyword evidence="2" id="KW-0472">Membrane</keyword>
<dbReference type="Proteomes" id="UP000435112">
    <property type="component" value="Unassembled WGS sequence"/>
</dbReference>
<feature type="transmembrane region" description="Helical" evidence="2">
    <location>
        <begin position="142"/>
        <end position="163"/>
    </location>
</feature>
<dbReference type="EMBL" id="QXFU01001417">
    <property type="protein sequence ID" value="KAE9002839.1"/>
    <property type="molecule type" value="Genomic_DNA"/>
</dbReference>
<organism evidence="3 4">
    <name type="scientific">Phytophthora rubi</name>
    <dbReference type="NCBI Taxonomy" id="129364"/>
    <lineage>
        <taxon>Eukaryota</taxon>
        <taxon>Sar</taxon>
        <taxon>Stramenopiles</taxon>
        <taxon>Oomycota</taxon>
        <taxon>Peronosporomycetes</taxon>
        <taxon>Peronosporales</taxon>
        <taxon>Peronosporaceae</taxon>
        <taxon>Phytophthora</taxon>
    </lineage>
</organism>